<accession>A0A2X0QXD1</accession>
<gene>
    <name evidence="1" type="ORF">NITFAB_1838</name>
</gene>
<sequence>MKTEIMAYPKPKHPETALDAFVGNLTEIGAILARLQSAVDDHLGIAPENVSWGHVGDTAQIASQLREIRDRLFHEGEYAAPTTTGEK</sequence>
<proteinExistence type="predicted"/>
<organism evidence="1">
    <name type="scientific">Candidatus Nitrotoga fabula</name>
    <dbReference type="NCBI Taxonomy" id="2182327"/>
    <lineage>
        <taxon>Bacteria</taxon>
        <taxon>Pseudomonadati</taxon>
        <taxon>Pseudomonadota</taxon>
        <taxon>Betaproteobacteria</taxon>
        <taxon>Nitrosomonadales</taxon>
        <taxon>Gallionellaceae</taxon>
        <taxon>Candidatus Nitrotoga</taxon>
    </lineage>
</organism>
<protein>
    <submittedName>
        <fullName evidence="1">Uncharacterized protein</fullName>
    </submittedName>
</protein>
<evidence type="ECO:0000313" key="1">
    <source>
        <dbReference type="EMBL" id="SPS06248.1"/>
    </source>
</evidence>
<reference evidence="1" key="1">
    <citation type="submission" date="2018-05" db="EMBL/GenBank/DDBJ databases">
        <authorList>
            <person name="Lanie J.A."/>
            <person name="Ng W.-L."/>
            <person name="Kazmierczak K.M."/>
            <person name="Andrzejewski T.M."/>
            <person name="Davidsen T.M."/>
            <person name="Wayne K.J."/>
            <person name="Tettelin H."/>
            <person name="Glass J.I."/>
            <person name="Rusch D."/>
            <person name="Podicherti R."/>
            <person name="Tsui H.-C.T."/>
            <person name="Winkler M.E."/>
        </authorList>
    </citation>
    <scope>NUCLEOTIDE SEQUENCE</scope>
    <source>
        <strain evidence="1">KNB</strain>
    </source>
</reference>
<dbReference type="EMBL" id="LS423452">
    <property type="protein sequence ID" value="SPS06248.1"/>
    <property type="molecule type" value="Genomic_DNA"/>
</dbReference>
<dbReference type="AlphaFoldDB" id="A0A2X0QXD1"/>
<name>A0A2X0QXD1_9PROT</name>